<comment type="caution">
    <text evidence="3">The sequence shown here is derived from an EMBL/GenBank/DDBJ whole genome shotgun (WGS) entry which is preliminary data.</text>
</comment>
<keyword evidence="2" id="KW-1133">Transmembrane helix</keyword>
<keyword evidence="4" id="KW-1185">Reference proteome</keyword>
<accession>A0AA35R721</accession>
<evidence type="ECO:0000256" key="2">
    <source>
        <dbReference type="SAM" id="Phobius"/>
    </source>
</evidence>
<dbReference type="AlphaFoldDB" id="A0AA35R721"/>
<reference evidence="3" key="1">
    <citation type="submission" date="2023-03" db="EMBL/GenBank/DDBJ databases">
        <authorList>
            <person name="Steffen K."/>
            <person name="Cardenas P."/>
        </authorList>
    </citation>
    <scope>NUCLEOTIDE SEQUENCE</scope>
</reference>
<organism evidence="3 4">
    <name type="scientific">Geodia barretti</name>
    <name type="common">Barrett's horny sponge</name>
    <dbReference type="NCBI Taxonomy" id="519541"/>
    <lineage>
        <taxon>Eukaryota</taxon>
        <taxon>Metazoa</taxon>
        <taxon>Porifera</taxon>
        <taxon>Demospongiae</taxon>
        <taxon>Heteroscleromorpha</taxon>
        <taxon>Tetractinellida</taxon>
        <taxon>Astrophorina</taxon>
        <taxon>Geodiidae</taxon>
        <taxon>Geodia</taxon>
    </lineage>
</organism>
<proteinExistence type="predicted"/>
<protein>
    <submittedName>
        <fullName evidence="3">Uncharacterized protein</fullName>
    </submittedName>
</protein>
<feature type="transmembrane region" description="Helical" evidence="2">
    <location>
        <begin position="94"/>
        <end position="121"/>
    </location>
</feature>
<feature type="compositionally biased region" description="Low complexity" evidence="1">
    <location>
        <begin position="57"/>
        <end position="66"/>
    </location>
</feature>
<keyword evidence="2" id="KW-0472">Membrane</keyword>
<gene>
    <name evidence="3" type="ORF">GBAR_LOCUS4531</name>
</gene>
<feature type="non-terminal residue" evidence="3">
    <location>
        <position position="195"/>
    </location>
</feature>
<evidence type="ECO:0000256" key="1">
    <source>
        <dbReference type="SAM" id="MobiDB-lite"/>
    </source>
</evidence>
<sequence length="195" mass="20189">MELDSLTTFTRYTCCVAAKTISGASIMACATGTTLELASTISTPSSGRMFSGPNPTSSISSMRISSKPTLTPDAEEKDDSYAPTPNFGSTDDGLLSTVAITIGVVVATVIVSLSVIGLLCLKGCKDRGTSIHTSTNEAYGEVRGKGGIAVSRIPTSTNEAYGTVRDRGGVHITTSTNEAAGEGEGYELVNFPCRE</sequence>
<keyword evidence="2" id="KW-0812">Transmembrane</keyword>
<feature type="region of interest" description="Disordered" evidence="1">
    <location>
        <begin position="46"/>
        <end position="86"/>
    </location>
</feature>
<dbReference type="EMBL" id="CASHTH010000657">
    <property type="protein sequence ID" value="CAI8006028.1"/>
    <property type="molecule type" value="Genomic_DNA"/>
</dbReference>
<evidence type="ECO:0000313" key="3">
    <source>
        <dbReference type="EMBL" id="CAI8006028.1"/>
    </source>
</evidence>
<feature type="compositionally biased region" description="Polar residues" evidence="1">
    <location>
        <begin position="46"/>
        <end position="56"/>
    </location>
</feature>
<dbReference type="Proteomes" id="UP001174909">
    <property type="component" value="Unassembled WGS sequence"/>
</dbReference>
<evidence type="ECO:0000313" key="4">
    <source>
        <dbReference type="Proteomes" id="UP001174909"/>
    </source>
</evidence>
<name>A0AA35R721_GEOBA</name>